<keyword evidence="2" id="KW-1185">Reference proteome</keyword>
<organism evidence="1 2">
    <name type="scientific">Rhododendron molle</name>
    <name type="common">Chinese azalea</name>
    <name type="synonym">Azalea mollis</name>
    <dbReference type="NCBI Taxonomy" id="49168"/>
    <lineage>
        <taxon>Eukaryota</taxon>
        <taxon>Viridiplantae</taxon>
        <taxon>Streptophyta</taxon>
        <taxon>Embryophyta</taxon>
        <taxon>Tracheophyta</taxon>
        <taxon>Spermatophyta</taxon>
        <taxon>Magnoliopsida</taxon>
        <taxon>eudicotyledons</taxon>
        <taxon>Gunneridae</taxon>
        <taxon>Pentapetalae</taxon>
        <taxon>asterids</taxon>
        <taxon>Ericales</taxon>
        <taxon>Ericaceae</taxon>
        <taxon>Ericoideae</taxon>
        <taxon>Rhodoreae</taxon>
        <taxon>Rhododendron</taxon>
    </lineage>
</organism>
<protein>
    <submittedName>
        <fullName evidence="1">Uncharacterized protein</fullName>
    </submittedName>
</protein>
<evidence type="ECO:0000313" key="1">
    <source>
        <dbReference type="EMBL" id="KAI8551662.1"/>
    </source>
</evidence>
<accession>A0ACC0NEA0</accession>
<proteinExistence type="predicted"/>
<name>A0ACC0NEA0_RHOML</name>
<reference evidence="1" key="1">
    <citation type="submission" date="2022-02" db="EMBL/GenBank/DDBJ databases">
        <title>Plant Genome Project.</title>
        <authorList>
            <person name="Zhang R.-G."/>
        </authorList>
    </citation>
    <scope>NUCLEOTIDE SEQUENCE</scope>
    <source>
        <strain evidence="1">AT1</strain>
    </source>
</reference>
<comment type="caution">
    <text evidence="1">The sequence shown here is derived from an EMBL/GenBank/DDBJ whole genome shotgun (WGS) entry which is preliminary data.</text>
</comment>
<evidence type="ECO:0000313" key="2">
    <source>
        <dbReference type="Proteomes" id="UP001062846"/>
    </source>
</evidence>
<gene>
    <name evidence="1" type="ORF">RHMOL_Rhmol06G0203400</name>
</gene>
<dbReference type="EMBL" id="CM046393">
    <property type="protein sequence ID" value="KAI8551662.1"/>
    <property type="molecule type" value="Genomic_DNA"/>
</dbReference>
<sequence length="504" mass="56325">MDTEIEQFASHDSGEALAAKKPKHNEARRNTFQSYTWRYGRERGKGCAGPVMIGAHCYLGERDVLDAVAKDVENSNTIMGSTSESLNSDNLNGSNSDPSYQNDNDADDPVDEVEEVCDFEDDNDDYMYEDDDDDYLSIAAQFDNVDLPPGVEASVSWMNDPAPSANTPASTNTSSLSDAVGSSFKFFDPATSKYETAAASSSMVLAESSSAGKEQEEKESEVMIKFQSFKQFDTVDDFSDHHFNGMGFSGQQPPKTWTKRIQDEWKILEKDLPDTIYVRVYETRVDLLRAVIVGPAGTPYHDGLFVFDVLFPPTYPDIPPMVYYYSGGLRLNPNLYDCGKVCLSLLNTWSGDKNEMWMPKTSTMLQVLVSIQALILVPRPFFNEPGYEGMYTGAEGETRSKAYNEDVFILSLKTMMYTLRRPPKYFEDFVAGHFRVRAHDILSACKAYMEGAEVGSFDKGVPHSNTAVTNRPDFKAAVARMMNGLVNNFMKNGSEDCEQFRIQS</sequence>
<dbReference type="Proteomes" id="UP001062846">
    <property type="component" value="Chromosome 6"/>
</dbReference>